<evidence type="ECO:0000313" key="1">
    <source>
        <dbReference type="EMBL" id="VEA69343.1"/>
    </source>
</evidence>
<dbReference type="Gene3D" id="3.40.50.1000">
    <property type="entry name" value="HAD superfamily/HAD-like"/>
    <property type="match status" value="1"/>
</dbReference>
<name>A0A447QHG7_SERRU</name>
<dbReference type="Proteomes" id="UP000271603">
    <property type="component" value="Chromosome"/>
</dbReference>
<gene>
    <name evidence="1" type="ORF">NCTC9419_00891</name>
</gene>
<proteinExistence type="predicted"/>
<organism evidence="1 2">
    <name type="scientific">Serratia rubidaea</name>
    <name type="common">Serratia marinorubra</name>
    <dbReference type="NCBI Taxonomy" id="61652"/>
    <lineage>
        <taxon>Bacteria</taxon>
        <taxon>Pseudomonadati</taxon>
        <taxon>Pseudomonadota</taxon>
        <taxon>Gammaproteobacteria</taxon>
        <taxon>Enterobacterales</taxon>
        <taxon>Yersiniaceae</taxon>
        <taxon>Serratia</taxon>
    </lineage>
</organism>
<dbReference type="AlphaFoldDB" id="A0A447QHG7"/>
<evidence type="ECO:0000313" key="2">
    <source>
        <dbReference type="Proteomes" id="UP000271603"/>
    </source>
</evidence>
<dbReference type="InterPro" id="IPR023214">
    <property type="entry name" value="HAD_sf"/>
</dbReference>
<dbReference type="EMBL" id="LR134155">
    <property type="protein sequence ID" value="VEA69343.1"/>
    <property type="molecule type" value="Genomic_DNA"/>
</dbReference>
<reference evidence="1 2" key="1">
    <citation type="submission" date="2018-12" db="EMBL/GenBank/DDBJ databases">
        <authorList>
            <consortium name="Pathogen Informatics"/>
        </authorList>
    </citation>
    <scope>NUCLEOTIDE SEQUENCE [LARGE SCALE GENOMIC DNA]</scope>
    <source>
        <strain evidence="1 2">NCTC9419</strain>
    </source>
</reference>
<sequence length="95" mass="10837">MANATELTAWPQEQAQELNTLIAERANKGDFAVFDMDNTTYKNDLEESLIPYLENKGILKRENIPDSLVLIRSMTVWAKKKVYTAIITACAIWMI</sequence>
<accession>A0A447QHG7</accession>
<protein>
    <submittedName>
        <fullName evidence="1">Uncharacterized protein</fullName>
    </submittedName>
</protein>